<dbReference type="InterPro" id="IPR024388">
    <property type="entry name" value="Ribosomal_mL58"/>
</dbReference>
<dbReference type="PANTHER" id="PTHR28266">
    <property type="entry name" value="54S RIBOSOMAL PROTEIN L20, MITOCHONDRIAL"/>
    <property type="match status" value="1"/>
</dbReference>
<protein>
    <recommendedName>
        <fullName evidence="4">Mitochondrial ribosomal protein subunit L20-domain-containing protein</fullName>
    </recommendedName>
</protein>
<gene>
    <name evidence="2" type="primary">ABSGL_11468.1 scaffold 12295</name>
</gene>
<dbReference type="OMA" id="TNLKWKP"/>
<dbReference type="OrthoDB" id="6021263at2759"/>
<reference evidence="2" key="1">
    <citation type="submission" date="2016-04" db="EMBL/GenBank/DDBJ databases">
        <authorList>
            <person name="Evans L.H."/>
            <person name="Alamgir A."/>
            <person name="Owens N."/>
            <person name="Weber N.D."/>
            <person name="Virtaneva K."/>
            <person name="Barbian K."/>
            <person name="Babar A."/>
            <person name="Rosenke K."/>
        </authorList>
    </citation>
    <scope>NUCLEOTIDE SEQUENCE [LARGE SCALE GENOMIC DNA]</scope>
    <source>
        <strain evidence="2">CBS 101.48</strain>
    </source>
</reference>
<accession>A0A163KA85</accession>
<evidence type="ECO:0000313" key="3">
    <source>
        <dbReference type="Proteomes" id="UP000078561"/>
    </source>
</evidence>
<sequence>MLSHCVRQVRGYATKSKTTNMKMTARVPLERTSLPNGSLFVTRQPPVPLEVQATAPAIHRPHERKVELTDKEIEEIRQLRQQDPETWTRNKLAKKFNCSSLFISMVAPSPSAQPTPPATMSSEKGYRRQLITKNRQRRKELW</sequence>
<keyword evidence="3" id="KW-1185">Reference proteome</keyword>
<evidence type="ECO:0000313" key="2">
    <source>
        <dbReference type="EMBL" id="SAM05593.1"/>
    </source>
</evidence>
<dbReference type="Pfam" id="PF12824">
    <property type="entry name" value="MRP-L20"/>
    <property type="match status" value="1"/>
</dbReference>
<proteinExistence type="predicted"/>
<dbReference type="AlphaFoldDB" id="A0A163KA85"/>
<evidence type="ECO:0008006" key="4">
    <source>
        <dbReference type="Google" id="ProtNLM"/>
    </source>
</evidence>
<name>A0A163KA85_ABSGL</name>
<dbReference type="GO" id="GO:0005762">
    <property type="term" value="C:mitochondrial large ribosomal subunit"/>
    <property type="evidence" value="ECO:0007669"/>
    <property type="project" value="TreeGrafter"/>
</dbReference>
<evidence type="ECO:0000256" key="1">
    <source>
        <dbReference type="SAM" id="MobiDB-lite"/>
    </source>
</evidence>
<dbReference type="Proteomes" id="UP000078561">
    <property type="component" value="Unassembled WGS sequence"/>
</dbReference>
<feature type="region of interest" description="Disordered" evidence="1">
    <location>
        <begin position="106"/>
        <end position="142"/>
    </location>
</feature>
<dbReference type="PANTHER" id="PTHR28266:SF1">
    <property type="entry name" value="LARGE RIBOSOMAL SUBUNIT PROTEIN ML58"/>
    <property type="match status" value="1"/>
</dbReference>
<dbReference type="GO" id="GO:0003735">
    <property type="term" value="F:structural constituent of ribosome"/>
    <property type="evidence" value="ECO:0007669"/>
    <property type="project" value="TreeGrafter"/>
</dbReference>
<dbReference type="EMBL" id="LT554468">
    <property type="protein sequence ID" value="SAM05593.1"/>
    <property type="molecule type" value="Genomic_DNA"/>
</dbReference>
<organism evidence="2">
    <name type="scientific">Absidia glauca</name>
    <name type="common">Pin mould</name>
    <dbReference type="NCBI Taxonomy" id="4829"/>
    <lineage>
        <taxon>Eukaryota</taxon>
        <taxon>Fungi</taxon>
        <taxon>Fungi incertae sedis</taxon>
        <taxon>Mucoromycota</taxon>
        <taxon>Mucoromycotina</taxon>
        <taxon>Mucoromycetes</taxon>
        <taxon>Mucorales</taxon>
        <taxon>Cunninghamellaceae</taxon>
        <taxon>Absidia</taxon>
    </lineage>
</organism>
<dbReference type="STRING" id="4829.A0A163KA85"/>
<dbReference type="InParanoid" id="A0A163KA85"/>